<dbReference type="PATRIC" id="fig|1191523.3.peg.2128"/>
<dbReference type="KEGG" id="mro:MROS_2012"/>
<dbReference type="CDD" id="cd07041">
    <property type="entry name" value="STAS_RsbR_RsbS_like"/>
    <property type="match status" value="1"/>
</dbReference>
<dbReference type="RefSeq" id="WP_014856676.1">
    <property type="nucleotide sequence ID" value="NC_018178.1"/>
</dbReference>
<accession>I6ZT71</accession>
<dbReference type="OrthoDB" id="9797171at2"/>
<dbReference type="EMBL" id="CP003557">
    <property type="protein sequence ID" value="AFN75244.1"/>
    <property type="molecule type" value="Genomic_DNA"/>
</dbReference>
<keyword evidence="3" id="KW-1185">Reference proteome</keyword>
<proteinExistence type="predicted"/>
<gene>
    <name evidence="2" type="ordered locus">MROS_2012</name>
</gene>
<dbReference type="Pfam" id="PF01740">
    <property type="entry name" value="STAS"/>
    <property type="match status" value="1"/>
</dbReference>
<evidence type="ECO:0000259" key="1">
    <source>
        <dbReference type="PROSITE" id="PS50801"/>
    </source>
</evidence>
<evidence type="ECO:0000313" key="3">
    <source>
        <dbReference type="Proteomes" id="UP000009011"/>
    </source>
</evidence>
<sequence>MAKIPILKLGSTLLVSIQTELHDRLASELQEEILASIEKNKSKAVIIDITALEIVDSFIGRMLTNTAEMAALMDAEVILVGISPAVAITLVELGMELKGVKTALDLESALEIINDNLSEENDADFFSSDPKSDDERDEN</sequence>
<name>I6ZT71_MELRP</name>
<dbReference type="PANTHER" id="PTHR33745:SF1">
    <property type="entry name" value="RSBT ANTAGONIST PROTEIN RSBS"/>
    <property type="match status" value="1"/>
</dbReference>
<protein>
    <submittedName>
        <fullName evidence="2">Anti-sigma-factor antagonist</fullName>
    </submittedName>
</protein>
<dbReference type="eggNOG" id="COG1366">
    <property type="taxonomic scope" value="Bacteria"/>
</dbReference>
<dbReference type="InterPro" id="IPR002645">
    <property type="entry name" value="STAS_dom"/>
</dbReference>
<dbReference type="STRING" id="1191523.MROS_2012"/>
<dbReference type="InterPro" id="IPR051932">
    <property type="entry name" value="Bact_StressResp_Reg"/>
</dbReference>
<dbReference type="PANTHER" id="PTHR33745">
    <property type="entry name" value="RSBT ANTAGONIST PROTEIN RSBS-RELATED"/>
    <property type="match status" value="1"/>
</dbReference>
<dbReference type="AlphaFoldDB" id="I6ZT71"/>
<dbReference type="Gene3D" id="3.30.750.24">
    <property type="entry name" value="STAS domain"/>
    <property type="match status" value="1"/>
</dbReference>
<reference evidence="2 3" key="1">
    <citation type="journal article" date="2013" name="PLoS ONE">
        <title>Genomic analysis of Melioribacter roseus, facultatively anaerobic organotrophic bacterium representing a novel deep lineage within Bacteriodetes/Chlorobi group.</title>
        <authorList>
            <person name="Kadnikov V.V."/>
            <person name="Mardanov A.V."/>
            <person name="Podosokorskaya O.A."/>
            <person name="Gavrilov S.N."/>
            <person name="Kublanov I.V."/>
            <person name="Beletsky A.V."/>
            <person name="Bonch-Osmolovskaya E.A."/>
            <person name="Ravin N.V."/>
        </authorList>
    </citation>
    <scope>NUCLEOTIDE SEQUENCE [LARGE SCALE GENOMIC DNA]</scope>
    <source>
        <strain evidence="3">JCM 17771 / P3M-2</strain>
    </source>
</reference>
<organism evidence="2 3">
    <name type="scientific">Melioribacter roseus (strain DSM 23840 / JCM 17771 / VKM B-2668 / P3M-2)</name>
    <dbReference type="NCBI Taxonomy" id="1191523"/>
    <lineage>
        <taxon>Bacteria</taxon>
        <taxon>Pseudomonadati</taxon>
        <taxon>Ignavibacteriota</taxon>
        <taxon>Ignavibacteria</taxon>
        <taxon>Ignavibacteriales</taxon>
        <taxon>Melioribacteraceae</taxon>
        <taxon>Melioribacter</taxon>
    </lineage>
</organism>
<dbReference type="InterPro" id="IPR036513">
    <property type="entry name" value="STAS_dom_sf"/>
</dbReference>
<evidence type="ECO:0000313" key="2">
    <source>
        <dbReference type="EMBL" id="AFN75244.1"/>
    </source>
</evidence>
<dbReference type="Proteomes" id="UP000009011">
    <property type="component" value="Chromosome"/>
</dbReference>
<dbReference type="PROSITE" id="PS50801">
    <property type="entry name" value="STAS"/>
    <property type="match status" value="1"/>
</dbReference>
<feature type="domain" description="STAS" evidence="1">
    <location>
        <begin position="2"/>
        <end position="113"/>
    </location>
</feature>
<dbReference type="HOGENOM" id="CLU_138490_0_0_10"/>
<dbReference type="SUPFAM" id="SSF52091">
    <property type="entry name" value="SpoIIaa-like"/>
    <property type="match status" value="1"/>
</dbReference>